<feature type="non-terminal residue" evidence="2">
    <location>
        <position position="1"/>
    </location>
</feature>
<gene>
    <name evidence="2" type="primary">ORF89496</name>
</gene>
<name>A0A0B7A1T7_9EUPU</name>
<reference evidence="2" key="1">
    <citation type="submission" date="2014-12" db="EMBL/GenBank/DDBJ databases">
        <title>Insight into the proteome of Arion vulgaris.</title>
        <authorList>
            <person name="Aradska J."/>
            <person name="Bulat T."/>
            <person name="Smidak R."/>
            <person name="Sarate P."/>
            <person name="Gangsoo J."/>
            <person name="Sialana F."/>
            <person name="Bilban M."/>
            <person name="Lubec G."/>
        </authorList>
    </citation>
    <scope>NUCLEOTIDE SEQUENCE</scope>
    <source>
        <tissue evidence="2">Skin</tissue>
    </source>
</reference>
<feature type="compositionally biased region" description="Low complexity" evidence="1">
    <location>
        <begin position="85"/>
        <end position="100"/>
    </location>
</feature>
<accession>A0A0B7A1T7</accession>
<feature type="region of interest" description="Disordered" evidence="1">
    <location>
        <begin position="85"/>
        <end position="112"/>
    </location>
</feature>
<proteinExistence type="predicted"/>
<feature type="non-terminal residue" evidence="2">
    <location>
        <position position="290"/>
    </location>
</feature>
<dbReference type="AlphaFoldDB" id="A0A0B7A1T7"/>
<sequence>ENDEENNFDISGTGANSLMQALAIAARERPVTPSRIPKPCLTPRSKTPISFAPDSPSDVPSHLCFPPQQGINSSLSRINITSVSRPAALSRSNSNSSSVKSVDDAPVSPASSFSEDRVFKIHTRTRRLSNSSDSFNTNNTANSSINNAGRSYKDIYTAKRAASSGSECRIPPTRAVTPGPREKWTLGNNGGSGGGSFSEMTSSASNNHRRGSINTTCQSDKQILHKSVMPPIYRTSSTSNIETEQPMTITNEITFSDDEEINELIKSAAIKVGAHNVRSSSVDARKLVQQ</sequence>
<dbReference type="EMBL" id="HACG01027201">
    <property type="protein sequence ID" value="CEK74066.1"/>
    <property type="molecule type" value="Transcribed_RNA"/>
</dbReference>
<feature type="region of interest" description="Disordered" evidence="1">
    <location>
        <begin position="163"/>
        <end position="212"/>
    </location>
</feature>
<feature type="compositionally biased region" description="Polar residues" evidence="1">
    <location>
        <begin position="198"/>
        <end position="212"/>
    </location>
</feature>
<evidence type="ECO:0000256" key="1">
    <source>
        <dbReference type="SAM" id="MobiDB-lite"/>
    </source>
</evidence>
<feature type="region of interest" description="Disordered" evidence="1">
    <location>
        <begin position="29"/>
        <end position="65"/>
    </location>
</feature>
<protein>
    <submittedName>
        <fullName evidence="2">Uncharacterized protein</fullName>
    </submittedName>
</protein>
<evidence type="ECO:0000313" key="2">
    <source>
        <dbReference type="EMBL" id="CEK74066.1"/>
    </source>
</evidence>
<organism evidence="2">
    <name type="scientific">Arion vulgaris</name>
    <dbReference type="NCBI Taxonomy" id="1028688"/>
    <lineage>
        <taxon>Eukaryota</taxon>
        <taxon>Metazoa</taxon>
        <taxon>Spiralia</taxon>
        <taxon>Lophotrochozoa</taxon>
        <taxon>Mollusca</taxon>
        <taxon>Gastropoda</taxon>
        <taxon>Heterobranchia</taxon>
        <taxon>Euthyneura</taxon>
        <taxon>Panpulmonata</taxon>
        <taxon>Eupulmonata</taxon>
        <taxon>Stylommatophora</taxon>
        <taxon>Helicina</taxon>
        <taxon>Arionoidea</taxon>
        <taxon>Arionidae</taxon>
        <taxon>Arion</taxon>
    </lineage>
</organism>